<reference evidence="2" key="1">
    <citation type="submission" date="2022-11" db="UniProtKB">
        <authorList>
            <consortium name="WormBaseParasite"/>
        </authorList>
    </citation>
    <scope>IDENTIFICATION</scope>
</reference>
<evidence type="ECO:0000313" key="2">
    <source>
        <dbReference type="WBParaSite" id="nRc.2.0.1.t38455-RA"/>
    </source>
</evidence>
<accession>A0A915KKV5</accession>
<dbReference type="Proteomes" id="UP000887565">
    <property type="component" value="Unplaced"/>
</dbReference>
<organism evidence="1 2">
    <name type="scientific">Romanomermis culicivorax</name>
    <name type="common">Nematode worm</name>
    <dbReference type="NCBI Taxonomy" id="13658"/>
    <lineage>
        <taxon>Eukaryota</taxon>
        <taxon>Metazoa</taxon>
        <taxon>Ecdysozoa</taxon>
        <taxon>Nematoda</taxon>
        <taxon>Enoplea</taxon>
        <taxon>Dorylaimia</taxon>
        <taxon>Mermithida</taxon>
        <taxon>Mermithoidea</taxon>
        <taxon>Mermithidae</taxon>
        <taxon>Romanomermis</taxon>
    </lineage>
</organism>
<name>A0A915KKV5_ROMCU</name>
<sequence length="72" mass="8040">MDAKLGHKMDANMGLIRQIKTDAKLRRTPTSIPIRGLKTFNLQYPGSTTKRMPSIVNEVSAIFVATTHFLIP</sequence>
<keyword evidence="1" id="KW-1185">Reference proteome</keyword>
<proteinExistence type="predicted"/>
<dbReference type="AlphaFoldDB" id="A0A915KKV5"/>
<evidence type="ECO:0000313" key="1">
    <source>
        <dbReference type="Proteomes" id="UP000887565"/>
    </source>
</evidence>
<dbReference type="WBParaSite" id="nRc.2.0.1.t38455-RA">
    <property type="protein sequence ID" value="nRc.2.0.1.t38455-RA"/>
    <property type="gene ID" value="nRc.2.0.1.g38455"/>
</dbReference>
<protein>
    <submittedName>
        <fullName evidence="2">Uncharacterized protein</fullName>
    </submittedName>
</protein>